<reference evidence="1 2" key="1">
    <citation type="submission" date="2019-06" db="EMBL/GenBank/DDBJ databases">
        <title>Sequencing the genomes of 1000 actinobacteria strains.</title>
        <authorList>
            <person name="Klenk H.-P."/>
        </authorList>
    </citation>
    <scope>NUCLEOTIDE SEQUENCE [LARGE SCALE GENOMIC DNA]</scope>
    <source>
        <strain evidence="1 2">DSM 18031</strain>
    </source>
</reference>
<dbReference type="AlphaFoldDB" id="A0A543I718"/>
<evidence type="ECO:0000313" key="1">
    <source>
        <dbReference type="EMBL" id="TQM66378.1"/>
    </source>
</evidence>
<sequence>MTNSEKPSSFYELLGSIRRRPEAYLGNRSLHDLRVWLDGYRYARAQMGVNTPEEEEFTHFDTFVQNKYSWHDTSGFEAKIAYYHRDPSRAFDEFFTLLDEFRIARPVAAAAAAMSKRARTRVADPAPEPLPVQYSVDALAELARTVGVDSSALANEDARWDAYRRVIESRAHVDLLYSCVKSEPDPALASAVVVEVLETVPPQDRGRWVEAVDDSQKDSVRTREWEIGVLDSLNAGQKNVSDVKMSVDNWSNWLQQRIAETEMSWDVLAVIASRGRTKRIRRYASERLRRL</sequence>
<gene>
    <name evidence="1" type="ORF">FB466_1218</name>
</gene>
<dbReference type="OrthoDB" id="5149876at2"/>
<keyword evidence="2" id="KW-1185">Reference proteome</keyword>
<organism evidence="1 2">
    <name type="scientific">Klugiella xanthotipulae</name>
    <dbReference type="NCBI Taxonomy" id="244735"/>
    <lineage>
        <taxon>Bacteria</taxon>
        <taxon>Bacillati</taxon>
        <taxon>Actinomycetota</taxon>
        <taxon>Actinomycetes</taxon>
        <taxon>Micrococcales</taxon>
        <taxon>Microbacteriaceae</taxon>
        <taxon>Klugiella</taxon>
    </lineage>
</organism>
<dbReference type="RefSeq" id="WP_141916613.1">
    <property type="nucleotide sequence ID" value="NZ_BAAAYS010000003.1"/>
</dbReference>
<comment type="caution">
    <text evidence="1">The sequence shown here is derived from an EMBL/GenBank/DDBJ whole genome shotgun (WGS) entry which is preliminary data.</text>
</comment>
<protein>
    <submittedName>
        <fullName evidence="1">Uncharacterized protein</fullName>
    </submittedName>
</protein>
<proteinExistence type="predicted"/>
<name>A0A543I718_9MICO</name>
<accession>A0A543I718</accession>
<dbReference type="Proteomes" id="UP000318331">
    <property type="component" value="Unassembled WGS sequence"/>
</dbReference>
<evidence type="ECO:0000313" key="2">
    <source>
        <dbReference type="Proteomes" id="UP000318331"/>
    </source>
</evidence>
<dbReference type="EMBL" id="VFPN01000001">
    <property type="protein sequence ID" value="TQM66378.1"/>
    <property type="molecule type" value="Genomic_DNA"/>
</dbReference>